<accession>A0A8H7WEJ7</accession>
<protein>
    <submittedName>
        <fullName evidence="1">Uncharacterized protein</fullName>
    </submittedName>
</protein>
<dbReference type="EMBL" id="JAFJYH010000035">
    <property type="protein sequence ID" value="KAG4423377.1"/>
    <property type="molecule type" value="Genomic_DNA"/>
</dbReference>
<dbReference type="Proteomes" id="UP000664132">
    <property type="component" value="Unassembled WGS sequence"/>
</dbReference>
<dbReference type="OrthoDB" id="206354at2759"/>
<organism evidence="1 2">
    <name type="scientific">Cadophora malorum</name>
    <dbReference type="NCBI Taxonomy" id="108018"/>
    <lineage>
        <taxon>Eukaryota</taxon>
        <taxon>Fungi</taxon>
        <taxon>Dikarya</taxon>
        <taxon>Ascomycota</taxon>
        <taxon>Pezizomycotina</taxon>
        <taxon>Leotiomycetes</taxon>
        <taxon>Helotiales</taxon>
        <taxon>Ploettnerulaceae</taxon>
        <taxon>Cadophora</taxon>
    </lineage>
</organism>
<name>A0A8H7WEJ7_9HELO</name>
<comment type="caution">
    <text evidence="1">The sequence shown here is derived from an EMBL/GenBank/DDBJ whole genome shotgun (WGS) entry which is preliminary data.</text>
</comment>
<gene>
    <name evidence="1" type="ORF">IFR04_003481</name>
</gene>
<proteinExistence type="predicted"/>
<evidence type="ECO:0000313" key="1">
    <source>
        <dbReference type="EMBL" id="KAG4423377.1"/>
    </source>
</evidence>
<evidence type="ECO:0000313" key="2">
    <source>
        <dbReference type="Proteomes" id="UP000664132"/>
    </source>
</evidence>
<sequence length="88" mass="9952">MDGVDEDETPVLSGSALSALKEFYAERDARERQFEDLKAEAEKNATSSAPLSMEAFAEDWNESQFWVRDLGSFHAKLERNISSEFGRC</sequence>
<dbReference type="AlphaFoldDB" id="A0A8H7WEJ7"/>
<reference evidence="1" key="1">
    <citation type="submission" date="2021-02" db="EMBL/GenBank/DDBJ databases">
        <title>Genome sequence Cadophora malorum strain M34.</title>
        <authorList>
            <person name="Stefanovic E."/>
            <person name="Vu D."/>
            <person name="Scully C."/>
            <person name="Dijksterhuis J."/>
            <person name="Roader J."/>
            <person name="Houbraken J."/>
        </authorList>
    </citation>
    <scope>NUCLEOTIDE SEQUENCE</scope>
    <source>
        <strain evidence="1">M34</strain>
    </source>
</reference>
<keyword evidence="2" id="KW-1185">Reference proteome</keyword>